<accession>A0A0U3J7H3</accession>
<reference evidence="2 3" key="1">
    <citation type="journal article" date="2016" name="Genome Announc.">
        <title>Genome Sequence of Bacillus cereus Phage vB_BceS-MY192.</title>
        <authorList>
            <person name="Yang Y."/>
            <person name="Zhan L."/>
            <person name="Chen J."/>
            <person name="Zhang Y."/>
            <person name="Sun Y."/>
            <person name="Yang Z."/>
            <person name="Jiang L."/>
            <person name="Zhu H."/>
            <person name="Zhang Y."/>
            <person name="Lu Y."/>
            <person name="Mei L."/>
        </authorList>
    </citation>
    <scope>NUCLEOTIDE SEQUENCE [LARGE SCALE GENOMIC DNA]</scope>
</reference>
<evidence type="ECO:0000313" key="2">
    <source>
        <dbReference type="EMBL" id="ALV83517.1"/>
    </source>
</evidence>
<dbReference type="GeneID" id="55599513"/>
<keyword evidence="3" id="KW-1185">Reference proteome</keyword>
<feature type="transmembrane region" description="Helical" evidence="1">
    <location>
        <begin position="46"/>
        <end position="65"/>
    </location>
</feature>
<protein>
    <submittedName>
        <fullName evidence="2">Uncharacterized protein</fullName>
    </submittedName>
</protein>
<sequence>MFRKKEIIPFRDFMNGSFKKQQKQTKLLSIEPISPIAFFHMAQPLVHTYVALGILGGLTIGAVLLERYLVQNDRITAGKLVSDGLYHGLRIGSIGFIVYVFIRVVRMF</sequence>
<keyword evidence="1" id="KW-0812">Transmembrane</keyword>
<keyword evidence="1" id="KW-0472">Membrane</keyword>
<evidence type="ECO:0000256" key="1">
    <source>
        <dbReference type="SAM" id="Phobius"/>
    </source>
</evidence>
<proteinExistence type="predicted"/>
<keyword evidence="1" id="KW-1133">Transmembrane helix</keyword>
<dbReference type="RefSeq" id="YP_009830099.1">
    <property type="nucleotide sequence ID" value="NC_048633.1"/>
</dbReference>
<organism evidence="2 3">
    <name type="scientific">Bacillus phage vB_BceS-MY192</name>
    <dbReference type="NCBI Taxonomy" id="1759525"/>
    <lineage>
        <taxon>Viruses</taxon>
        <taxon>Duplodnaviria</taxon>
        <taxon>Heunggongvirae</taxon>
        <taxon>Uroviricota</taxon>
        <taxon>Caudoviricetes</taxon>
        <taxon>Hubeivirus</taxon>
        <taxon>Hubeivirus MY192</taxon>
    </lineage>
</organism>
<dbReference type="KEGG" id="vg:55599513"/>
<feature type="transmembrane region" description="Helical" evidence="1">
    <location>
        <begin position="85"/>
        <end position="105"/>
    </location>
</feature>
<evidence type="ECO:0000313" key="3">
    <source>
        <dbReference type="Proteomes" id="UP000260420"/>
    </source>
</evidence>
<dbReference type="EMBL" id="KT725776">
    <property type="protein sequence ID" value="ALV83517.1"/>
    <property type="molecule type" value="Genomic_DNA"/>
</dbReference>
<name>A0A0U3J7H3_9CAUD</name>
<dbReference type="Proteomes" id="UP000260420">
    <property type="component" value="Segment"/>
</dbReference>